<dbReference type="Gene3D" id="1.20.140.150">
    <property type="match status" value="1"/>
</dbReference>
<gene>
    <name evidence="6" type="primary">ORF7282</name>
</gene>
<organism evidence="6">
    <name type="scientific">Arion vulgaris</name>
    <dbReference type="NCBI Taxonomy" id="1028688"/>
    <lineage>
        <taxon>Eukaryota</taxon>
        <taxon>Metazoa</taxon>
        <taxon>Spiralia</taxon>
        <taxon>Lophotrochozoa</taxon>
        <taxon>Mollusca</taxon>
        <taxon>Gastropoda</taxon>
        <taxon>Heterobranchia</taxon>
        <taxon>Euthyneura</taxon>
        <taxon>Panpulmonata</taxon>
        <taxon>Eupulmonata</taxon>
        <taxon>Stylommatophora</taxon>
        <taxon>Helicina</taxon>
        <taxon>Arionoidea</taxon>
        <taxon>Arionidae</taxon>
        <taxon>Arion</taxon>
    </lineage>
</organism>
<comment type="subcellular location">
    <subcellularLocation>
        <location evidence="1">Membrane</location>
        <topology evidence="1">Multi-pass membrane protein</topology>
    </subcellularLocation>
</comment>
<accession>A0A0B6Y0J5</accession>
<evidence type="ECO:0000256" key="4">
    <source>
        <dbReference type="ARBA" id="ARBA00023136"/>
    </source>
</evidence>
<keyword evidence="3 5" id="KW-1133">Transmembrane helix</keyword>
<sequence>KTQIKLFVLEILDVFLKENIMSLPFGLKPLFLGGAAADGIGLLLHIVGTATKSWSTGVTIFGDMTFGLLQYCGINCFDYSDVAIDIPPEQKASAAMAILGVILAVFAVLVAGVVVVKPNSEMLVKVSGGLSLAAFLTTIIAVIIWGAKAKDEINKIFPSPLDLKIGFSLGLSAAGAVLLLIGGICMMLTKSRNNT</sequence>
<proteinExistence type="predicted"/>
<dbReference type="InterPro" id="IPR004031">
    <property type="entry name" value="PMP22/EMP/MP20/Claudin"/>
</dbReference>
<evidence type="ECO:0000256" key="5">
    <source>
        <dbReference type="SAM" id="Phobius"/>
    </source>
</evidence>
<feature type="transmembrane region" description="Helical" evidence="5">
    <location>
        <begin position="30"/>
        <end position="48"/>
    </location>
</feature>
<dbReference type="GO" id="GO:0016020">
    <property type="term" value="C:membrane"/>
    <property type="evidence" value="ECO:0007669"/>
    <property type="project" value="UniProtKB-SubCell"/>
</dbReference>
<feature type="non-terminal residue" evidence="6">
    <location>
        <position position="1"/>
    </location>
</feature>
<evidence type="ECO:0000313" key="6">
    <source>
        <dbReference type="EMBL" id="CEK49316.1"/>
    </source>
</evidence>
<name>A0A0B6Y0J5_9EUPU</name>
<feature type="transmembrane region" description="Helical" evidence="5">
    <location>
        <begin position="94"/>
        <end position="116"/>
    </location>
</feature>
<protein>
    <submittedName>
        <fullName evidence="6">Uncharacterized protein</fullName>
    </submittedName>
</protein>
<evidence type="ECO:0000256" key="3">
    <source>
        <dbReference type="ARBA" id="ARBA00022989"/>
    </source>
</evidence>
<dbReference type="AlphaFoldDB" id="A0A0B6Y0J5"/>
<keyword evidence="2 5" id="KW-0812">Transmembrane</keyword>
<evidence type="ECO:0000256" key="1">
    <source>
        <dbReference type="ARBA" id="ARBA00004141"/>
    </source>
</evidence>
<keyword evidence="4 5" id="KW-0472">Membrane</keyword>
<dbReference type="EMBL" id="HACG01002451">
    <property type="protein sequence ID" value="CEK49316.1"/>
    <property type="molecule type" value="Transcribed_RNA"/>
</dbReference>
<dbReference type="Pfam" id="PF00822">
    <property type="entry name" value="PMP22_Claudin"/>
    <property type="match status" value="1"/>
</dbReference>
<reference evidence="6" key="1">
    <citation type="submission" date="2014-12" db="EMBL/GenBank/DDBJ databases">
        <title>Insight into the proteome of Arion vulgaris.</title>
        <authorList>
            <person name="Aradska J."/>
            <person name="Bulat T."/>
            <person name="Smidak R."/>
            <person name="Sarate P."/>
            <person name="Gangsoo J."/>
            <person name="Sialana F."/>
            <person name="Bilban M."/>
            <person name="Lubec G."/>
        </authorList>
    </citation>
    <scope>NUCLEOTIDE SEQUENCE</scope>
    <source>
        <tissue evidence="6">Skin</tissue>
    </source>
</reference>
<evidence type="ECO:0000256" key="2">
    <source>
        <dbReference type="ARBA" id="ARBA00022692"/>
    </source>
</evidence>
<feature type="transmembrane region" description="Helical" evidence="5">
    <location>
        <begin position="128"/>
        <end position="147"/>
    </location>
</feature>
<feature type="transmembrane region" description="Helical" evidence="5">
    <location>
        <begin position="167"/>
        <end position="189"/>
    </location>
</feature>